<feature type="compositionally biased region" description="Basic and acidic residues" evidence="1">
    <location>
        <begin position="11"/>
        <end position="31"/>
    </location>
</feature>
<feature type="region of interest" description="Disordered" evidence="1">
    <location>
        <begin position="1"/>
        <end position="61"/>
    </location>
</feature>
<dbReference type="AlphaFoldDB" id="A0A8J5JS59"/>
<proteinExistence type="predicted"/>
<accession>A0A8J5JS59</accession>
<sequence>MMDTEGNMSHEVVEGKDGFSFRPQREKREMMPQHLSPPKFLRQQPRRHHHKNQRSRGLLGKAGNNFPLLEYTDHIQAQMEVEEHFNKHFTFTQSSERGDEAWKLPAAETMYTQPVWQVLYWMFSVDQFGIS</sequence>
<evidence type="ECO:0000256" key="1">
    <source>
        <dbReference type="SAM" id="MobiDB-lite"/>
    </source>
</evidence>
<feature type="compositionally biased region" description="Basic residues" evidence="1">
    <location>
        <begin position="44"/>
        <end position="54"/>
    </location>
</feature>
<gene>
    <name evidence="2" type="primary">Cmtr2-L2</name>
    <name evidence="2" type="ORF">Hamer_G004351</name>
</gene>
<keyword evidence="3" id="KW-1185">Reference proteome</keyword>
<name>A0A8J5JS59_HOMAM</name>
<evidence type="ECO:0000313" key="3">
    <source>
        <dbReference type="Proteomes" id="UP000747542"/>
    </source>
</evidence>
<organism evidence="2 3">
    <name type="scientific">Homarus americanus</name>
    <name type="common">American lobster</name>
    <dbReference type="NCBI Taxonomy" id="6706"/>
    <lineage>
        <taxon>Eukaryota</taxon>
        <taxon>Metazoa</taxon>
        <taxon>Ecdysozoa</taxon>
        <taxon>Arthropoda</taxon>
        <taxon>Crustacea</taxon>
        <taxon>Multicrustacea</taxon>
        <taxon>Malacostraca</taxon>
        <taxon>Eumalacostraca</taxon>
        <taxon>Eucarida</taxon>
        <taxon>Decapoda</taxon>
        <taxon>Pleocyemata</taxon>
        <taxon>Astacidea</taxon>
        <taxon>Nephropoidea</taxon>
        <taxon>Nephropidae</taxon>
        <taxon>Homarus</taxon>
    </lineage>
</organism>
<dbReference type="Proteomes" id="UP000747542">
    <property type="component" value="Unassembled WGS sequence"/>
</dbReference>
<protein>
    <submittedName>
        <fullName evidence="2">Putative Cap-specific mRNA (Nucleoside-2'-O-)-methyltransferase 2-like 2</fullName>
    </submittedName>
</protein>
<comment type="caution">
    <text evidence="2">The sequence shown here is derived from an EMBL/GenBank/DDBJ whole genome shotgun (WGS) entry which is preliminary data.</text>
</comment>
<reference evidence="2" key="1">
    <citation type="journal article" date="2021" name="Sci. Adv.">
        <title>The American lobster genome reveals insights on longevity, neural, and immune adaptations.</title>
        <authorList>
            <person name="Polinski J.M."/>
            <person name="Zimin A.V."/>
            <person name="Clark K.F."/>
            <person name="Kohn A.B."/>
            <person name="Sadowski N."/>
            <person name="Timp W."/>
            <person name="Ptitsyn A."/>
            <person name="Khanna P."/>
            <person name="Romanova D.Y."/>
            <person name="Williams P."/>
            <person name="Greenwood S.J."/>
            <person name="Moroz L.L."/>
            <person name="Walt D.R."/>
            <person name="Bodnar A.G."/>
        </authorList>
    </citation>
    <scope>NUCLEOTIDE SEQUENCE</scope>
    <source>
        <strain evidence="2">GMGI-L3</strain>
    </source>
</reference>
<evidence type="ECO:0000313" key="2">
    <source>
        <dbReference type="EMBL" id="KAG7163246.1"/>
    </source>
</evidence>
<dbReference type="EMBL" id="JAHLQT010026473">
    <property type="protein sequence ID" value="KAG7163246.1"/>
    <property type="molecule type" value="Genomic_DNA"/>
</dbReference>